<dbReference type="GO" id="GO:0016747">
    <property type="term" value="F:acyltransferase activity, transferring groups other than amino-acyl groups"/>
    <property type="evidence" value="ECO:0007669"/>
    <property type="project" value="InterPro"/>
</dbReference>
<gene>
    <name evidence="2" type="ORF">E5A74_10310</name>
</gene>
<comment type="caution">
    <text evidence="2">The sequence shown here is derived from an EMBL/GenBank/DDBJ whole genome shotgun (WGS) entry which is preliminary data.</text>
</comment>
<dbReference type="CDD" id="cd04301">
    <property type="entry name" value="NAT_SF"/>
    <property type="match status" value="1"/>
</dbReference>
<feature type="domain" description="N-acetyltransferase" evidence="1">
    <location>
        <begin position="1"/>
        <end position="168"/>
    </location>
</feature>
<dbReference type="RefSeq" id="WP_135984532.1">
    <property type="nucleotide sequence ID" value="NZ_JAASQM010000004.1"/>
</dbReference>
<keyword evidence="2" id="KW-0808">Transferase</keyword>
<dbReference type="PROSITE" id="PS51186">
    <property type="entry name" value="GNAT"/>
    <property type="match status" value="1"/>
</dbReference>
<dbReference type="Proteomes" id="UP000309848">
    <property type="component" value="Unassembled WGS sequence"/>
</dbReference>
<dbReference type="InterPro" id="IPR052777">
    <property type="entry name" value="Acetyltransferase_Enz"/>
</dbReference>
<dbReference type="SUPFAM" id="SSF55729">
    <property type="entry name" value="Acyl-CoA N-acyltransferases (Nat)"/>
    <property type="match status" value="1"/>
</dbReference>
<evidence type="ECO:0000259" key="1">
    <source>
        <dbReference type="PROSITE" id="PS51186"/>
    </source>
</evidence>
<evidence type="ECO:0000313" key="3">
    <source>
        <dbReference type="Proteomes" id="UP000309848"/>
    </source>
</evidence>
<dbReference type="Pfam" id="PF00583">
    <property type="entry name" value="Acetyltransf_1"/>
    <property type="match status" value="1"/>
</dbReference>
<name>A0A4S1WHV5_9SPHN</name>
<accession>A0A4S1WHV5</accession>
<dbReference type="AlphaFoldDB" id="A0A4S1WHV5"/>
<dbReference type="InterPro" id="IPR000182">
    <property type="entry name" value="GNAT_dom"/>
</dbReference>
<dbReference type="EMBL" id="SRXU01000004">
    <property type="protein sequence ID" value="TGX42243.1"/>
    <property type="molecule type" value="Genomic_DNA"/>
</dbReference>
<dbReference type="Gene3D" id="3.40.630.30">
    <property type="match status" value="1"/>
</dbReference>
<reference evidence="2 3" key="1">
    <citation type="submission" date="2019-04" db="EMBL/GenBank/DDBJ databases">
        <title>Sphingomonas psychrotolerans sp. nov., isolated from soil in the Tianshan Mountains, Xinjiang, China.</title>
        <authorList>
            <person name="Luo Y."/>
            <person name="Sheng H."/>
        </authorList>
    </citation>
    <scope>NUCLEOTIDE SEQUENCE [LARGE SCALE GENOMIC DNA]</scope>
    <source>
        <strain evidence="2 3">KIS18-15</strain>
    </source>
</reference>
<dbReference type="InterPro" id="IPR016181">
    <property type="entry name" value="Acyl_CoA_acyltransferase"/>
</dbReference>
<protein>
    <submittedName>
        <fullName evidence="2">GNAT family N-acetyltransferase</fullName>
    </submittedName>
</protein>
<dbReference type="OrthoDB" id="2436196at2"/>
<sequence>MEIRDAVSSSDFAAVAALMRAFIQWHYARHARDRHIIDSYFEPAAFEAELDALPGEFAPPAGALLVAEAQGRILGCVALRPLADGSCEMKRMFVDPDYHGAGAGRALAEAVIERARALGYVRMLLDTGPAQKEAQGLYRALGFRDVAPYYDLPPLLRDWLVFMERDLIEAAPTRS</sequence>
<evidence type="ECO:0000313" key="2">
    <source>
        <dbReference type="EMBL" id="TGX42243.1"/>
    </source>
</evidence>
<proteinExistence type="predicted"/>
<organism evidence="2 3">
    <name type="scientific">Sphingomonas naasensis</name>
    <dbReference type="NCBI Taxonomy" id="1344951"/>
    <lineage>
        <taxon>Bacteria</taxon>
        <taxon>Pseudomonadati</taxon>
        <taxon>Pseudomonadota</taxon>
        <taxon>Alphaproteobacteria</taxon>
        <taxon>Sphingomonadales</taxon>
        <taxon>Sphingomonadaceae</taxon>
        <taxon>Sphingomonas</taxon>
    </lineage>
</organism>
<dbReference type="PANTHER" id="PTHR43305">
    <property type="entry name" value="FAMILY N-ACETYLTRANSFERASE, PUTATIVE (AFU_ORTHOLOGUE AFUA_2G01380)-RELATED"/>
    <property type="match status" value="1"/>
</dbReference>
<dbReference type="PANTHER" id="PTHR43305:SF1">
    <property type="entry name" value="FAMILY N-ACETYLTRANSFERASE, PUTATIVE (AFU_ORTHOLOGUE AFUA_2G01380)-RELATED"/>
    <property type="match status" value="1"/>
</dbReference>
<keyword evidence="3" id="KW-1185">Reference proteome</keyword>